<feature type="compositionally biased region" description="Basic and acidic residues" evidence="1">
    <location>
        <begin position="193"/>
        <end position="202"/>
    </location>
</feature>
<dbReference type="OrthoDB" id="191139at2759"/>
<feature type="region of interest" description="Disordered" evidence="1">
    <location>
        <begin position="1"/>
        <end position="41"/>
    </location>
</feature>
<feature type="compositionally biased region" description="Polar residues" evidence="1">
    <location>
        <begin position="1"/>
        <end position="13"/>
    </location>
</feature>
<reference evidence="2 3" key="1">
    <citation type="submission" date="2011-02" db="EMBL/GenBank/DDBJ databases">
        <title>The Genome Sequence of Sphaeroforma arctica JP610.</title>
        <authorList>
            <consortium name="The Broad Institute Genome Sequencing Platform"/>
            <person name="Russ C."/>
            <person name="Cuomo C."/>
            <person name="Young S.K."/>
            <person name="Zeng Q."/>
            <person name="Gargeya S."/>
            <person name="Alvarado L."/>
            <person name="Berlin A."/>
            <person name="Chapman S.B."/>
            <person name="Chen Z."/>
            <person name="Freedman E."/>
            <person name="Gellesch M."/>
            <person name="Goldberg J."/>
            <person name="Griggs A."/>
            <person name="Gujja S."/>
            <person name="Heilman E."/>
            <person name="Heiman D."/>
            <person name="Howarth C."/>
            <person name="Mehta T."/>
            <person name="Neiman D."/>
            <person name="Pearson M."/>
            <person name="Roberts A."/>
            <person name="Saif S."/>
            <person name="Shea T."/>
            <person name="Shenoy N."/>
            <person name="Sisk P."/>
            <person name="Stolte C."/>
            <person name="Sykes S."/>
            <person name="White J."/>
            <person name="Yandava C."/>
            <person name="Burger G."/>
            <person name="Gray M.W."/>
            <person name="Holland P.W.H."/>
            <person name="King N."/>
            <person name="Lang F.B.F."/>
            <person name="Roger A.J."/>
            <person name="Ruiz-Trillo I."/>
            <person name="Haas B."/>
            <person name="Nusbaum C."/>
            <person name="Birren B."/>
        </authorList>
    </citation>
    <scope>NUCLEOTIDE SEQUENCE [LARGE SCALE GENOMIC DNA]</scope>
    <source>
        <strain evidence="2 3">JP610</strain>
    </source>
</reference>
<dbReference type="GeneID" id="25906552"/>
<dbReference type="InterPro" id="IPR051468">
    <property type="entry name" value="Fungal_SecMetab_SDRs"/>
</dbReference>
<dbReference type="GO" id="GO:0016491">
    <property type="term" value="F:oxidoreductase activity"/>
    <property type="evidence" value="ECO:0007669"/>
    <property type="project" value="TreeGrafter"/>
</dbReference>
<proteinExistence type="predicted"/>
<dbReference type="EMBL" id="KQ242012">
    <property type="protein sequence ID" value="KNC81643.1"/>
    <property type="molecule type" value="Genomic_DNA"/>
</dbReference>
<dbReference type="Proteomes" id="UP000054560">
    <property type="component" value="Unassembled WGS sequence"/>
</dbReference>
<dbReference type="InterPro" id="IPR036291">
    <property type="entry name" value="NAD(P)-bd_dom_sf"/>
</dbReference>
<dbReference type="eggNOG" id="ENOG502QU6Z">
    <property type="taxonomic scope" value="Eukaryota"/>
</dbReference>
<dbReference type="RefSeq" id="XP_014155545.1">
    <property type="nucleotide sequence ID" value="XM_014300070.1"/>
</dbReference>
<protein>
    <recommendedName>
        <fullName evidence="4">Oxidoreductase</fullName>
    </recommendedName>
</protein>
<dbReference type="GO" id="GO:0005737">
    <property type="term" value="C:cytoplasm"/>
    <property type="evidence" value="ECO:0007669"/>
    <property type="project" value="TreeGrafter"/>
</dbReference>
<gene>
    <name evidence="2" type="ORF">SARC_06048</name>
</gene>
<dbReference type="Gene3D" id="3.40.50.720">
    <property type="entry name" value="NAD(P)-binding Rossmann-like Domain"/>
    <property type="match status" value="2"/>
</dbReference>
<sequence length="647" mass="71738">MDTATADQGSATDQARRRDETAIPDQPTNTNQGKRPADDLDSDTLAWREYVTEEQLKNAEEVLQVFIDHPSLRQCLKVPDGAPLKPLFIVGRKLFAPTMNDKKAHQADKKMKNKQKDRQIISSSAILKKKQLQKDMYMNALTPAPDALLLTSQVDDPIPACTPAPQLTIANEGDGQVEGTTDNAATQSPYSQKDSEGTERTQSDNAVQDEAQDDDSRPRLLKFARKCCICGIPYREVHVFYHKMCLKCGDFNYQKRLETSDLSNRTALVTGGRVKIGFYVTLSLLRCGATVIVTTRFPQDAGVRFGREGDFALWKHRLFVYGLDFRDVAAVHAFTASVRVNFTHLDILINNAAQTVRKPPGFYKHLMAGESDPATLLKEGQVDRVDADHLRVVSSFDPHRQNHTAIKAAGGNANTTGNALLPADEADAQKGTLAKTSTSADAIGVASGSATLSQMVVMTGDDIHEDEHGTTLFPEGKLDADLQQIDLRKVTSWVQPLQDINVVEFVECQAINMMAPFVLNSELKGLLDKSPHEDKYIVNVSAMEGQFYRKNKSDKHPHTNMAKAALNMMTRTSGAGYAKDHIYMTSVDTGWITDENPSHLLENRSDPPPLDDVDAAQRILDPIYMGTKDASKRIYGVFLKDYRVVRW</sequence>
<accession>A0A0L0G0C2</accession>
<dbReference type="SUPFAM" id="SSF51735">
    <property type="entry name" value="NAD(P)-binding Rossmann-fold domains"/>
    <property type="match status" value="1"/>
</dbReference>
<organism evidence="2 3">
    <name type="scientific">Sphaeroforma arctica JP610</name>
    <dbReference type="NCBI Taxonomy" id="667725"/>
    <lineage>
        <taxon>Eukaryota</taxon>
        <taxon>Ichthyosporea</taxon>
        <taxon>Ichthyophonida</taxon>
        <taxon>Sphaeroforma</taxon>
    </lineage>
</organism>
<dbReference type="STRING" id="667725.A0A0L0G0C2"/>
<dbReference type="PANTHER" id="PTHR43544">
    <property type="entry name" value="SHORT-CHAIN DEHYDROGENASE/REDUCTASE"/>
    <property type="match status" value="1"/>
</dbReference>
<dbReference type="InterPro" id="IPR002347">
    <property type="entry name" value="SDR_fam"/>
</dbReference>
<dbReference type="PANTHER" id="PTHR43544:SF2">
    <property type="entry name" value="OXIDOREDUCTASE"/>
    <property type="match status" value="1"/>
</dbReference>
<keyword evidence="3" id="KW-1185">Reference proteome</keyword>
<evidence type="ECO:0000313" key="2">
    <source>
        <dbReference type="EMBL" id="KNC81643.1"/>
    </source>
</evidence>
<feature type="compositionally biased region" description="Polar residues" evidence="1">
    <location>
        <begin position="178"/>
        <end position="192"/>
    </location>
</feature>
<dbReference type="AlphaFoldDB" id="A0A0L0G0C2"/>
<name>A0A0L0G0C2_9EUKA</name>
<evidence type="ECO:0008006" key="4">
    <source>
        <dbReference type="Google" id="ProtNLM"/>
    </source>
</evidence>
<evidence type="ECO:0000256" key="1">
    <source>
        <dbReference type="SAM" id="MobiDB-lite"/>
    </source>
</evidence>
<dbReference type="Pfam" id="PF00106">
    <property type="entry name" value="adh_short"/>
    <property type="match status" value="1"/>
</dbReference>
<evidence type="ECO:0000313" key="3">
    <source>
        <dbReference type="Proteomes" id="UP000054560"/>
    </source>
</evidence>
<feature type="region of interest" description="Disordered" evidence="1">
    <location>
        <begin position="161"/>
        <end position="215"/>
    </location>
</feature>